<dbReference type="RefSeq" id="WP_397217943.1">
    <property type="nucleotide sequence ID" value="NZ_JBGFSN010000012.1"/>
</dbReference>
<reference evidence="1 2" key="1">
    <citation type="submission" date="2024-08" db="EMBL/GenBank/DDBJ databases">
        <title>Pantoea ronii - a newly identified human opportunistic pathogen.</title>
        <authorList>
            <person name="Keidar-Friedman D."/>
            <person name="Sorek N."/>
            <person name="Leshin-Carmel D."/>
            <person name="Tsur A."/>
            <person name="Amsalem M."/>
            <person name="Tolkach D."/>
            <person name="Brosh-Nissimov T."/>
        </authorList>
    </citation>
    <scope>NUCLEOTIDE SEQUENCE [LARGE SCALE GENOMIC DNA]</scope>
    <source>
        <strain evidence="1 2">AA23256</strain>
    </source>
</reference>
<evidence type="ECO:0000313" key="1">
    <source>
        <dbReference type="EMBL" id="MFH8136288.1"/>
    </source>
</evidence>
<protein>
    <submittedName>
        <fullName evidence="1">DNA-binding protein</fullName>
    </submittedName>
</protein>
<proteinExistence type="predicted"/>
<name>A0ABW7Q122_9GAMM</name>
<organism evidence="1 2">
    <name type="scientific">Pantoea osteomyelitidis</name>
    <dbReference type="NCBI Taxonomy" id="3230026"/>
    <lineage>
        <taxon>Bacteria</taxon>
        <taxon>Pseudomonadati</taxon>
        <taxon>Pseudomonadota</taxon>
        <taxon>Gammaproteobacteria</taxon>
        <taxon>Enterobacterales</taxon>
        <taxon>Erwiniaceae</taxon>
        <taxon>Pantoea</taxon>
    </lineage>
</organism>
<evidence type="ECO:0000313" key="2">
    <source>
        <dbReference type="Proteomes" id="UP001611251"/>
    </source>
</evidence>
<dbReference type="GO" id="GO:0003677">
    <property type="term" value="F:DNA binding"/>
    <property type="evidence" value="ECO:0007669"/>
    <property type="project" value="UniProtKB-KW"/>
</dbReference>
<comment type="caution">
    <text evidence="1">The sequence shown here is derived from an EMBL/GenBank/DDBJ whole genome shotgun (WGS) entry which is preliminary data.</text>
</comment>
<keyword evidence="1" id="KW-0238">DNA-binding</keyword>
<accession>A0ABW7Q122</accession>
<sequence>MNTTTRNELNNTFSAEQAAIIERMNMLSAELVVSLTENKNLSRALSMTDSELVRLMFETQLDRVSEMSPREKRRIAHLNDSAIRFAERLNALGGTCRASRAAEILGVKRQTINNRLKANRLLAVKTGGESRFPLFQFDGNKLVDGIEEVLDLLGDISPVTKTSFLTAMYFFDNEPALSVIDALKQYGSSGKHMDEIRRQAKLFGHQVAH</sequence>
<dbReference type="Proteomes" id="UP001611251">
    <property type="component" value="Unassembled WGS sequence"/>
</dbReference>
<dbReference type="EMBL" id="JBGFSN010000012">
    <property type="protein sequence ID" value="MFH8136288.1"/>
    <property type="molecule type" value="Genomic_DNA"/>
</dbReference>
<gene>
    <name evidence="1" type="ORF">ABU178_19265</name>
</gene>
<keyword evidence="2" id="KW-1185">Reference proteome</keyword>